<dbReference type="PANTHER" id="PTHR34853:SF1">
    <property type="entry name" value="LIPASE 5"/>
    <property type="match status" value="1"/>
</dbReference>
<dbReference type="RefSeq" id="WP_253648663.1">
    <property type="nucleotide sequence ID" value="NZ_BAAAMO010000006.1"/>
</dbReference>
<dbReference type="EC" id="3.4.-.-" evidence="3"/>
<proteinExistence type="predicted"/>
<feature type="signal peptide" evidence="2">
    <location>
        <begin position="1"/>
        <end position="27"/>
    </location>
</feature>
<evidence type="ECO:0000313" key="4">
    <source>
        <dbReference type="Proteomes" id="UP001597068"/>
    </source>
</evidence>
<accession>A0ABW3GD79</accession>
<organism evidence="3 4">
    <name type="scientific">Williamsia deligens</name>
    <dbReference type="NCBI Taxonomy" id="321325"/>
    <lineage>
        <taxon>Bacteria</taxon>
        <taxon>Bacillati</taxon>
        <taxon>Actinomycetota</taxon>
        <taxon>Actinomycetes</taxon>
        <taxon>Mycobacteriales</taxon>
        <taxon>Nocardiaceae</taxon>
        <taxon>Williamsia</taxon>
    </lineage>
</organism>
<name>A0ABW3GD79_9NOCA</name>
<dbReference type="InterPro" id="IPR029058">
    <property type="entry name" value="AB_hydrolase_fold"/>
</dbReference>
<dbReference type="Proteomes" id="UP001597068">
    <property type="component" value="Unassembled WGS sequence"/>
</dbReference>
<sequence>MPTRRTSRRTAAISLVVAAMAVVSACATGTPAPPPGDTPQATSFAPPFAGTPSVSPPAVGGTARGSLVSVRPLDGNAELEDVEARVERVVYRSTDARDGSPTEVSGVVAIPPGTPPKGGWPVMAFGHGTTGVLDKCAPSDFSTLVGNGSMMASMVQSGFAVTLPDFQGLGVRGYRHPFLDGATYGNNMIDSVRAAHNLDPSAVSTTWVAFGHSLGGLAAWGAADRDATYGGGLTLKGTLAMAPPADMSGMADAAQNGTLTADQRVAMIFALQSLSWTNPTLDINRYRSPSLAQKWDLLLDCTAPLPDVLKARETVTNADLKPDTPADTDRLRALLEQLAVPKNPVTSPMLVMFGTKDELVNWQWTEKAVDQACRIGGTIEIDKRMGEGHGDLESSRGLPWLKDRIAGQAADNSCPART</sequence>
<dbReference type="PANTHER" id="PTHR34853">
    <property type="match status" value="1"/>
</dbReference>
<evidence type="ECO:0000256" key="2">
    <source>
        <dbReference type="SAM" id="SignalP"/>
    </source>
</evidence>
<dbReference type="InterPro" id="IPR005152">
    <property type="entry name" value="Lipase_secreted"/>
</dbReference>
<dbReference type="Pfam" id="PF03583">
    <property type="entry name" value="LIP"/>
    <property type="match status" value="1"/>
</dbReference>
<feature type="chain" id="PRO_5046479328" evidence="2">
    <location>
        <begin position="28"/>
        <end position="418"/>
    </location>
</feature>
<reference evidence="4" key="1">
    <citation type="journal article" date="2019" name="Int. J. Syst. Evol. Microbiol.">
        <title>The Global Catalogue of Microorganisms (GCM) 10K type strain sequencing project: providing services to taxonomists for standard genome sequencing and annotation.</title>
        <authorList>
            <consortium name="The Broad Institute Genomics Platform"/>
            <consortium name="The Broad Institute Genome Sequencing Center for Infectious Disease"/>
            <person name="Wu L."/>
            <person name="Ma J."/>
        </authorList>
    </citation>
    <scope>NUCLEOTIDE SEQUENCE [LARGE SCALE GENOMIC DNA]</scope>
    <source>
        <strain evidence="4">CCUG 50873</strain>
    </source>
</reference>
<keyword evidence="2" id="KW-0732">Signal</keyword>
<evidence type="ECO:0000313" key="3">
    <source>
        <dbReference type="EMBL" id="MFD0926981.1"/>
    </source>
</evidence>
<dbReference type="PROSITE" id="PS51257">
    <property type="entry name" value="PROKAR_LIPOPROTEIN"/>
    <property type="match status" value="1"/>
</dbReference>
<comment type="caution">
    <text evidence="3">The sequence shown here is derived from an EMBL/GenBank/DDBJ whole genome shotgun (WGS) entry which is preliminary data.</text>
</comment>
<dbReference type="GO" id="GO:0016787">
    <property type="term" value="F:hydrolase activity"/>
    <property type="evidence" value="ECO:0007669"/>
    <property type="project" value="UniProtKB-KW"/>
</dbReference>
<gene>
    <name evidence="3" type="ORF">ACFQ04_14675</name>
</gene>
<keyword evidence="4" id="KW-1185">Reference proteome</keyword>
<protein>
    <submittedName>
        <fullName evidence="3">Alpha/beta hydrolase family protein</fullName>
        <ecNumber evidence="3">3.4.-.-</ecNumber>
    </submittedName>
</protein>
<dbReference type="PIRSF" id="PIRSF029171">
    <property type="entry name" value="Esterase_LipA"/>
    <property type="match status" value="1"/>
</dbReference>
<dbReference type="Gene3D" id="3.40.50.1820">
    <property type="entry name" value="alpha/beta hydrolase"/>
    <property type="match status" value="2"/>
</dbReference>
<keyword evidence="3" id="KW-0378">Hydrolase</keyword>
<dbReference type="SUPFAM" id="SSF53474">
    <property type="entry name" value="alpha/beta-Hydrolases"/>
    <property type="match status" value="1"/>
</dbReference>
<evidence type="ECO:0000256" key="1">
    <source>
        <dbReference type="SAM" id="MobiDB-lite"/>
    </source>
</evidence>
<feature type="region of interest" description="Disordered" evidence="1">
    <location>
        <begin position="30"/>
        <end position="62"/>
    </location>
</feature>
<dbReference type="EMBL" id="JBHTIL010000002">
    <property type="protein sequence ID" value="MFD0926981.1"/>
    <property type="molecule type" value="Genomic_DNA"/>
</dbReference>